<dbReference type="SMART" id="SM01137">
    <property type="entry name" value="DMAP_binding"/>
    <property type="match status" value="1"/>
</dbReference>
<evidence type="ECO:0000313" key="4">
    <source>
        <dbReference type="EMBL" id="VDL58880.1"/>
    </source>
</evidence>
<evidence type="ECO:0000313" key="6">
    <source>
        <dbReference type="WBParaSite" id="HDID_0000656401-mRNA-1"/>
    </source>
</evidence>
<sequence length="133" mass="15260">MGDANPLNMDPELQKKLVELDKELAEGDITEKGYQKKKAKILERFHVHYYENTRDSGFVHASNPYLPPAGSSRPDSPIADPSTPDLVRRSSHHRYARDEVRYRSGKSLFIFWNMCAVNSICLFTWFDPDGLIC</sequence>
<dbReference type="OrthoDB" id="263283at2759"/>
<name>A0A0R3SNP9_HYMDI</name>
<protein>
    <submittedName>
        <fullName evidence="6">DMAP-interaction domain-containing protein</fullName>
    </submittedName>
</protein>
<feature type="domain" description="DMAP1-binding" evidence="3">
    <location>
        <begin position="5"/>
        <end position="113"/>
    </location>
</feature>
<reference evidence="6" key="1">
    <citation type="submission" date="2017-02" db="UniProtKB">
        <authorList>
            <consortium name="WormBaseParasite"/>
        </authorList>
    </citation>
    <scope>IDENTIFICATION</scope>
</reference>
<keyword evidence="2" id="KW-0472">Membrane</keyword>
<reference evidence="4 5" key="2">
    <citation type="submission" date="2018-11" db="EMBL/GenBank/DDBJ databases">
        <authorList>
            <consortium name="Pathogen Informatics"/>
        </authorList>
    </citation>
    <scope>NUCLEOTIDE SEQUENCE [LARGE SCALE GENOMIC DNA]</scope>
</reference>
<dbReference type="Pfam" id="PF06464">
    <property type="entry name" value="DMAP_binding"/>
    <property type="match status" value="1"/>
</dbReference>
<evidence type="ECO:0000256" key="1">
    <source>
        <dbReference type="SAM" id="MobiDB-lite"/>
    </source>
</evidence>
<dbReference type="AlphaFoldDB" id="A0A0R3SNP9"/>
<accession>A0A0R3SNP9</accession>
<feature type="transmembrane region" description="Helical" evidence="2">
    <location>
        <begin position="107"/>
        <end position="126"/>
    </location>
</feature>
<dbReference type="STRING" id="6216.A0A0R3SNP9"/>
<dbReference type="WBParaSite" id="HDID_0000656401-mRNA-1">
    <property type="protein sequence ID" value="HDID_0000656401-mRNA-1"/>
    <property type="gene ID" value="HDID_0000656401"/>
</dbReference>
<gene>
    <name evidence="4" type="ORF">HDID_LOCUS6562</name>
</gene>
<dbReference type="PROSITE" id="PS51912">
    <property type="entry name" value="DMAP1_BIND"/>
    <property type="match status" value="1"/>
</dbReference>
<dbReference type="Proteomes" id="UP000274504">
    <property type="component" value="Unassembled WGS sequence"/>
</dbReference>
<proteinExistence type="predicted"/>
<keyword evidence="2" id="KW-1133">Transmembrane helix</keyword>
<organism evidence="6">
    <name type="scientific">Hymenolepis diminuta</name>
    <name type="common">Rat tapeworm</name>
    <dbReference type="NCBI Taxonomy" id="6216"/>
    <lineage>
        <taxon>Eukaryota</taxon>
        <taxon>Metazoa</taxon>
        <taxon>Spiralia</taxon>
        <taxon>Lophotrochozoa</taxon>
        <taxon>Platyhelminthes</taxon>
        <taxon>Cestoda</taxon>
        <taxon>Eucestoda</taxon>
        <taxon>Cyclophyllidea</taxon>
        <taxon>Hymenolepididae</taxon>
        <taxon>Hymenolepis</taxon>
    </lineage>
</organism>
<feature type="region of interest" description="Disordered" evidence="1">
    <location>
        <begin position="61"/>
        <end position="91"/>
    </location>
</feature>
<dbReference type="InterPro" id="IPR010506">
    <property type="entry name" value="DMAP1-bd"/>
</dbReference>
<keyword evidence="2" id="KW-0812">Transmembrane</keyword>
<dbReference type="EMBL" id="UYSG01006005">
    <property type="protein sequence ID" value="VDL58880.1"/>
    <property type="molecule type" value="Genomic_DNA"/>
</dbReference>
<evidence type="ECO:0000256" key="2">
    <source>
        <dbReference type="SAM" id="Phobius"/>
    </source>
</evidence>
<evidence type="ECO:0000259" key="3">
    <source>
        <dbReference type="PROSITE" id="PS51912"/>
    </source>
</evidence>
<evidence type="ECO:0000313" key="5">
    <source>
        <dbReference type="Proteomes" id="UP000274504"/>
    </source>
</evidence>